<sequence>MSSPDRPISNLEDVFSSNFPNYVPPASPDYIPTSPGKTYSSASNTFGIIKEQIENGIEGLGKGTIIIQRDFDALAAELQQAHTQITKLRRKQIGSNHKISLARYRIAELAEVINDMETRHQEDIEKLMNSIIELQNRIQMPPKRASTTEAPAMTQDAIRKLVADSVTSALEAQAATMASASNPNRNTGPTGTPAVKTGNYKEFISCQPFYFNGTEGAVGLIRWFERTESVFSRSRCAEENKVTFATGTLTDDALSWWNAYAQPMGIEQDETEGKKLVEPMLLLHQKTVGMPEISLCVKGAITITPDPVLVTSGLHACGEKGHTKSVPIRPTLDAQGRAYMLKERYANKTKVITCYVSPKSAFSQDVFTDNLPGIPLRSQVEFNIDLNPRKQANSSKHLID</sequence>
<dbReference type="EMBL" id="BQNB010013213">
    <property type="protein sequence ID" value="GJT13228.1"/>
    <property type="molecule type" value="Genomic_DNA"/>
</dbReference>
<evidence type="ECO:0000256" key="1">
    <source>
        <dbReference type="SAM" id="MobiDB-lite"/>
    </source>
</evidence>
<accession>A0ABQ5BHE2</accession>
<protein>
    <recommendedName>
        <fullName evidence="4">Reverse transcriptase domain-containing protein</fullName>
    </recommendedName>
</protein>
<reference evidence="2" key="2">
    <citation type="submission" date="2022-01" db="EMBL/GenBank/DDBJ databases">
        <authorList>
            <person name="Yamashiro T."/>
            <person name="Shiraishi A."/>
            <person name="Satake H."/>
            <person name="Nakayama K."/>
        </authorList>
    </citation>
    <scope>NUCLEOTIDE SEQUENCE</scope>
</reference>
<keyword evidence="3" id="KW-1185">Reference proteome</keyword>
<evidence type="ECO:0000313" key="3">
    <source>
        <dbReference type="Proteomes" id="UP001151760"/>
    </source>
</evidence>
<comment type="caution">
    <text evidence="2">The sequence shown here is derived from an EMBL/GenBank/DDBJ whole genome shotgun (WGS) entry which is preliminary data.</text>
</comment>
<proteinExistence type="predicted"/>
<feature type="compositionally biased region" description="Polar residues" evidence="1">
    <location>
        <begin position="174"/>
        <end position="190"/>
    </location>
</feature>
<gene>
    <name evidence="2" type="ORF">Tco_0860270</name>
</gene>
<evidence type="ECO:0000313" key="2">
    <source>
        <dbReference type="EMBL" id="GJT13228.1"/>
    </source>
</evidence>
<dbReference type="Proteomes" id="UP001151760">
    <property type="component" value="Unassembled WGS sequence"/>
</dbReference>
<evidence type="ECO:0008006" key="4">
    <source>
        <dbReference type="Google" id="ProtNLM"/>
    </source>
</evidence>
<reference evidence="2" key="1">
    <citation type="journal article" date="2022" name="Int. J. Mol. Sci.">
        <title>Draft Genome of Tanacetum Coccineum: Genomic Comparison of Closely Related Tanacetum-Family Plants.</title>
        <authorList>
            <person name="Yamashiro T."/>
            <person name="Shiraishi A."/>
            <person name="Nakayama K."/>
            <person name="Satake H."/>
        </authorList>
    </citation>
    <scope>NUCLEOTIDE SEQUENCE</scope>
</reference>
<name>A0ABQ5BHE2_9ASTR</name>
<organism evidence="2 3">
    <name type="scientific">Tanacetum coccineum</name>
    <dbReference type="NCBI Taxonomy" id="301880"/>
    <lineage>
        <taxon>Eukaryota</taxon>
        <taxon>Viridiplantae</taxon>
        <taxon>Streptophyta</taxon>
        <taxon>Embryophyta</taxon>
        <taxon>Tracheophyta</taxon>
        <taxon>Spermatophyta</taxon>
        <taxon>Magnoliopsida</taxon>
        <taxon>eudicotyledons</taxon>
        <taxon>Gunneridae</taxon>
        <taxon>Pentapetalae</taxon>
        <taxon>asterids</taxon>
        <taxon>campanulids</taxon>
        <taxon>Asterales</taxon>
        <taxon>Asteraceae</taxon>
        <taxon>Asteroideae</taxon>
        <taxon>Anthemideae</taxon>
        <taxon>Anthemidinae</taxon>
        <taxon>Tanacetum</taxon>
    </lineage>
</organism>
<feature type="region of interest" description="Disordered" evidence="1">
    <location>
        <begin position="174"/>
        <end position="194"/>
    </location>
</feature>